<dbReference type="EMBL" id="SODF01000001">
    <property type="protein sequence ID" value="TDW22099.1"/>
    <property type="molecule type" value="Genomic_DNA"/>
</dbReference>
<dbReference type="InterPro" id="IPR017039">
    <property type="entry name" value="Virul_fac_BrkB"/>
</dbReference>
<feature type="region of interest" description="Disordered" evidence="6">
    <location>
        <begin position="330"/>
        <end position="360"/>
    </location>
</feature>
<keyword evidence="3 7" id="KW-0812">Transmembrane</keyword>
<dbReference type="Pfam" id="PF03631">
    <property type="entry name" value="Virul_fac_BrkB"/>
    <property type="match status" value="1"/>
</dbReference>
<evidence type="ECO:0000313" key="8">
    <source>
        <dbReference type="EMBL" id="TDW22099.1"/>
    </source>
</evidence>
<keyword evidence="2" id="KW-1003">Cell membrane</keyword>
<comment type="subcellular location">
    <subcellularLocation>
        <location evidence="1">Cell membrane</location>
        <topology evidence="1">Multi-pass membrane protein</topology>
    </subcellularLocation>
</comment>
<dbReference type="PANTHER" id="PTHR30213:SF1">
    <property type="entry name" value="INNER MEMBRANE PROTEIN YHJD"/>
    <property type="match status" value="1"/>
</dbReference>
<proteinExistence type="predicted"/>
<evidence type="ECO:0000256" key="4">
    <source>
        <dbReference type="ARBA" id="ARBA00022989"/>
    </source>
</evidence>
<keyword evidence="5 7" id="KW-0472">Membrane</keyword>
<organism evidence="8 9">
    <name type="scientific">Kribbella kalugense</name>
    <dbReference type="NCBI Taxonomy" id="2512221"/>
    <lineage>
        <taxon>Bacteria</taxon>
        <taxon>Bacillati</taxon>
        <taxon>Actinomycetota</taxon>
        <taxon>Actinomycetes</taxon>
        <taxon>Propionibacteriales</taxon>
        <taxon>Kribbellaceae</taxon>
        <taxon>Kribbella</taxon>
    </lineage>
</organism>
<keyword evidence="4 7" id="KW-1133">Transmembrane helix</keyword>
<feature type="transmembrane region" description="Helical" evidence="7">
    <location>
        <begin position="152"/>
        <end position="173"/>
    </location>
</feature>
<evidence type="ECO:0000256" key="5">
    <source>
        <dbReference type="ARBA" id="ARBA00023136"/>
    </source>
</evidence>
<comment type="caution">
    <text evidence="8">The sequence shown here is derived from an EMBL/GenBank/DDBJ whole genome shotgun (WGS) entry which is preliminary data.</text>
</comment>
<name>A0A4R7ZVH8_9ACTN</name>
<evidence type="ECO:0000256" key="6">
    <source>
        <dbReference type="SAM" id="MobiDB-lite"/>
    </source>
</evidence>
<dbReference type="PANTHER" id="PTHR30213">
    <property type="entry name" value="INNER MEMBRANE PROTEIN YHJD"/>
    <property type="match status" value="1"/>
</dbReference>
<keyword evidence="9" id="KW-1185">Reference proteome</keyword>
<evidence type="ECO:0000256" key="7">
    <source>
        <dbReference type="SAM" id="Phobius"/>
    </source>
</evidence>
<dbReference type="Proteomes" id="UP000295447">
    <property type="component" value="Unassembled WGS sequence"/>
</dbReference>
<accession>A0A4R7ZVH8</accession>
<dbReference type="AlphaFoldDB" id="A0A4R7ZVH8"/>
<feature type="transmembrane region" description="Helical" evidence="7">
    <location>
        <begin position="185"/>
        <end position="205"/>
    </location>
</feature>
<feature type="transmembrane region" description="Helical" evidence="7">
    <location>
        <begin position="214"/>
        <end position="232"/>
    </location>
</feature>
<evidence type="ECO:0000256" key="1">
    <source>
        <dbReference type="ARBA" id="ARBA00004651"/>
    </source>
</evidence>
<evidence type="ECO:0000256" key="2">
    <source>
        <dbReference type="ARBA" id="ARBA00022475"/>
    </source>
</evidence>
<evidence type="ECO:0000313" key="9">
    <source>
        <dbReference type="Proteomes" id="UP000295447"/>
    </source>
</evidence>
<sequence>MGPYRWGVGTLGQRLDAAQRRRRRLGFPLAVVYKFFDDQGSYLAVIVTYYAFAAIFPMLLISSSVLGFLLQGNEDLQKAVLQSALKEFPIVGTQLSTPQGLQGSTPAVIIGTLAAVYGVIGLGQAGQNAVHVTWGVPRNRRPNPFRGRLRSVALLSLAGLTVLGFATLTVLAGSQTSLFGDIAHLGWVVWIGSVLVLTAMLTLCLRPGTTPRPALRKILPGAFLTAVGWQLLERLGGIYVNNVLAKTSEVNGVFALTLGLIGLIYAASVIAVIGAELNSVIAHRLYPRSLLALFTDSATDLTPADHRAYAMYAQSQRHKAAETIEVTFGSHEPVDPIAERSQASENRHGEQSPRPPVAGA</sequence>
<protein>
    <submittedName>
        <fullName evidence="8">Uncharacterized BrkB/YihY/UPF0761 family membrane protein</fullName>
    </submittedName>
</protein>
<dbReference type="GO" id="GO:0005886">
    <property type="term" value="C:plasma membrane"/>
    <property type="evidence" value="ECO:0007669"/>
    <property type="project" value="UniProtKB-SubCell"/>
</dbReference>
<gene>
    <name evidence="8" type="ORF">EV650_0931</name>
</gene>
<reference evidence="8 9" key="1">
    <citation type="submission" date="2019-03" db="EMBL/GenBank/DDBJ databases">
        <title>Genomic Encyclopedia of Type Strains, Phase III (KMG-III): the genomes of soil and plant-associated and newly described type strains.</title>
        <authorList>
            <person name="Whitman W."/>
        </authorList>
    </citation>
    <scope>NUCLEOTIDE SEQUENCE [LARGE SCALE GENOMIC DNA]</scope>
    <source>
        <strain evidence="8 9">VKM Ac-2570</strain>
    </source>
</reference>
<evidence type="ECO:0000256" key="3">
    <source>
        <dbReference type="ARBA" id="ARBA00022692"/>
    </source>
</evidence>
<feature type="transmembrane region" description="Helical" evidence="7">
    <location>
        <begin position="42"/>
        <end position="70"/>
    </location>
</feature>
<feature type="transmembrane region" description="Helical" evidence="7">
    <location>
        <begin position="252"/>
        <end position="275"/>
    </location>
</feature>